<dbReference type="SUPFAM" id="SSF55874">
    <property type="entry name" value="ATPase domain of HSP90 chaperone/DNA topoisomerase II/histidine kinase"/>
    <property type="match status" value="1"/>
</dbReference>
<dbReference type="Proteomes" id="UP000029443">
    <property type="component" value="Unassembled WGS sequence"/>
</dbReference>
<feature type="signal peptide" evidence="7">
    <location>
        <begin position="1"/>
        <end position="20"/>
    </location>
</feature>
<keyword evidence="6" id="KW-0472">Membrane</keyword>
<evidence type="ECO:0000256" key="4">
    <source>
        <dbReference type="ARBA" id="ARBA00022777"/>
    </source>
</evidence>
<evidence type="ECO:0000259" key="8">
    <source>
        <dbReference type="PROSITE" id="PS50109"/>
    </source>
</evidence>
<dbReference type="Pfam" id="PF02518">
    <property type="entry name" value="HATPase_c"/>
    <property type="match status" value="1"/>
</dbReference>
<keyword evidence="6" id="KW-0812">Transmembrane</keyword>
<dbReference type="PROSITE" id="PS50109">
    <property type="entry name" value="HIS_KIN"/>
    <property type="match status" value="1"/>
</dbReference>
<evidence type="ECO:0000256" key="1">
    <source>
        <dbReference type="ARBA" id="ARBA00000085"/>
    </source>
</evidence>
<accession>A0ABR4W8Y3</accession>
<feature type="transmembrane region" description="Helical" evidence="6">
    <location>
        <begin position="262"/>
        <end position="280"/>
    </location>
</feature>
<evidence type="ECO:0000256" key="7">
    <source>
        <dbReference type="SAM" id="SignalP"/>
    </source>
</evidence>
<evidence type="ECO:0000313" key="10">
    <source>
        <dbReference type="Proteomes" id="UP000029443"/>
    </source>
</evidence>
<keyword evidence="4" id="KW-0418">Kinase</keyword>
<name>A0ABR4W8Y3_9GAMM</name>
<dbReference type="InterPro" id="IPR011623">
    <property type="entry name" value="7TMR_DISM_rcpt_extracell_dom1"/>
</dbReference>
<dbReference type="CDD" id="cd16917">
    <property type="entry name" value="HATPase_UhpB-NarQ-NarX-like"/>
    <property type="match status" value="1"/>
</dbReference>
<sequence length="609" mass="69136">MRTIWLWFLLSSLLYSGLLAADTAFTRITQGQYLYSEKPTSQLPDGDWKDTTLPFAGSYSQIHGTFWFRFNLDSLPDTQRDSLFVSNHVFDISIFLNGHTVAGTQRLDGRESTGWNHPFYTRLPAAYWRDSGNQLIIRIRSGEPNAVLSPLIIGDQTVLQSHYQQSVFQKIRIAEWSMVTCLVMGSLTLFIWLLRRSDRLYLYFSLLCFSWSVVMFYMAVPFAPINHGTWLRFVFYCVDLSGFFLFMFLYRLMQLDRPRLKIIAIAALILSGILLFIMPMRLHTLVITFVHGMHLALVIYLLVIGTHLAIRKRSKELLLLIPGFLVISLLVLHDIYAFQAAAQQPGRLPEGTFMQYGFAVLLILIFAHLVRTFVRALNHSETLNSQLETRVAEISASLEKSYAENHALALYNHAQQERQKVYRDLHDDVGAKLLSILHSRAEHEKSSLAREALSSLRETVNQSKRDIIPLNELIADAITESENRLSHAGIQFHYNGLGEIPDTPADPTKAYHLSRILRELTSNIIKHAGIGTAHLDCRIHHANDNGILILTIRDEGPGLSEEMQQRGMGLANIRHRAQEIGATVAWESSNNAGCLCRLEVPLYAMTLVA</sequence>
<keyword evidence="5" id="KW-0902">Two-component regulatory system</keyword>
<reference evidence="9 10" key="1">
    <citation type="submission" date="2012-09" db="EMBL/GenBank/DDBJ databases">
        <title>Genome Sequence of alkane-degrading Bacterium Alcanivorax jadensis T9.</title>
        <authorList>
            <person name="Lai Q."/>
            <person name="Shao Z."/>
        </authorList>
    </citation>
    <scope>NUCLEOTIDE SEQUENCE [LARGE SCALE GENOMIC DNA]</scope>
    <source>
        <strain evidence="9 10">T9</strain>
    </source>
</reference>
<dbReference type="PANTHER" id="PTHR24421">
    <property type="entry name" value="NITRATE/NITRITE SENSOR PROTEIN NARX-RELATED"/>
    <property type="match status" value="1"/>
</dbReference>
<keyword evidence="6" id="KW-1133">Transmembrane helix</keyword>
<keyword evidence="3" id="KW-0808">Transferase</keyword>
<gene>
    <name evidence="9" type="ORF">T9A_03262</name>
</gene>
<dbReference type="InterPro" id="IPR036890">
    <property type="entry name" value="HATPase_C_sf"/>
</dbReference>
<dbReference type="Pfam" id="PF07695">
    <property type="entry name" value="7TMR-DISM_7TM"/>
    <property type="match status" value="1"/>
</dbReference>
<protein>
    <recommendedName>
        <fullName evidence="2">histidine kinase</fullName>
        <ecNumber evidence="2">2.7.13.3</ecNumber>
    </recommendedName>
</protein>
<feature type="transmembrane region" description="Helical" evidence="6">
    <location>
        <begin position="317"/>
        <end position="336"/>
    </location>
</feature>
<feature type="transmembrane region" description="Helical" evidence="6">
    <location>
        <begin position="286"/>
        <end position="310"/>
    </location>
</feature>
<evidence type="ECO:0000256" key="3">
    <source>
        <dbReference type="ARBA" id="ARBA00022679"/>
    </source>
</evidence>
<keyword evidence="10" id="KW-1185">Reference proteome</keyword>
<dbReference type="InterPro" id="IPR005467">
    <property type="entry name" value="His_kinase_dom"/>
</dbReference>
<evidence type="ECO:0000256" key="6">
    <source>
        <dbReference type="SAM" id="Phobius"/>
    </source>
</evidence>
<keyword evidence="7" id="KW-0732">Signal</keyword>
<feature type="transmembrane region" description="Helical" evidence="6">
    <location>
        <begin position="356"/>
        <end position="374"/>
    </location>
</feature>
<dbReference type="RefSeq" id="WP_035250760.1">
    <property type="nucleotide sequence ID" value="NZ_ARXU01000025.1"/>
</dbReference>
<feature type="domain" description="Histidine kinase" evidence="8">
    <location>
        <begin position="424"/>
        <end position="604"/>
    </location>
</feature>
<feature type="transmembrane region" description="Helical" evidence="6">
    <location>
        <begin position="176"/>
        <end position="194"/>
    </location>
</feature>
<feature type="transmembrane region" description="Helical" evidence="6">
    <location>
        <begin position="229"/>
        <end position="250"/>
    </location>
</feature>
<dbReference type="EMBL" id="ARXU01000025">
    <property type="protein sequence ID" value="KGD59707.1"/>
    <property type="molecule type" value="Genomic_DNA"/>
</dbReference>
<evidence type="ECO:0000313" key="9">
    <source>
        <dbReference type="EMBL" id="KGD59707.1"/>
    </source>
</evidence>
<comment type="catalytic activity">
    <reaction evidence="1">
        <text>ATP + protein L-histidine = ADP + protein N-phospho-L-histidine.</text>
        <dbReference type="EC" id="2.7.13.3"/>
    </reaction>
</comment>
<evidence type="ECO:0000256" key="2">
    <source>
        <dbReference type="ARBA" id="ARBA00012438"/>
    </source>
</evidence>
<feature type="chain" id="PRO_5046067866" description="histidine kinase" evidence="7">
    <location>
        <begin position="21"/>
        <end position="609"/>
    </location>
</feature>
<comment type="caution">
    <text evidence="9">The sequence shown here is derived from an EMBL/GenBank/DDBJ whole genome shotgun (WGS) entry which is preliminary data.</text>
</comment>
<proteinExistence type="predicted"/>
<dbReference type="InterPro" id="IPR003594">
    <property type="entry name" value="HATPase_dom"/>
</dbReference>
<organism evidence="9 10">
    <name type="scientific">Alcanivorax jadensis T9</name>
    <dbReference type="NCBI Taxonomy" id="1177181"/>
    <lineage>
        <taxon>Bacteria</taxon>
        <taxon>Pseudomonadati</taxon>
        <taxon>Pseudomonadota</taxon>
        <taxon>Gammaproteobacteria</taxon>
        <taxon>Oceanospirillales</taxon>
        <taxon>Alcanivoracaceae</taxon>
        <taxon>Alcanivorax</taxon>
    </lineage>
</organism>
<dbReference type="PANTHER" id="PTHR24421:SF10">
    <property type="entry name" value="NITRATE_NITRITE SENSOR PROTEIN NARQ"/>
    <property type="match status" value="1"/>
</dbReference>
<feature type="transmembrane region" description="Helical" evidence="6">
    <location>
        <begin position="201"/>
        <end position="223"/>
    </location>
</feature>
<dbReference type="InterPro" id="IPR050482">
    <property type="entry name" value="Sensor_HK_TwoCompSys"/>
</dbReference>
<dbReference type="Gene3D" id="3.30.565.10">
    <property type="entry name" value="Histidine kinase-like ATPase, C-terminal domain"/>
    <property type="match status" value="1"/>
</dbReference>
<dbReference type="EC" id="2.7.13.3" evidence="2"/>
<evidence type="ECO:0000256" key="5">
    <source>
        <dbReference type="ARBA" id="ARBA00023012"/>
    </source>
</evidence>
<dbReference type="SMART" id="SM00387">
    <property type="entry name" value="HATPase_c"/>
    <property type="match status" value="1"/>
</dbReference>